<dbReference type="InterPro" id="IPR001610">
    <property type="entry name" value="PAC"/>
</dbReference>
<feature type="region of interest" description="Disordered" evidence="2">
    <location>
        <begin position="113"/>
        <end position="139"/>
    </location>
</feature>
<dbReference type="PATRIC" id="fig|765913.3.peg.1928"/>
<dbReference type="FunFam" id="3.30.70.270:FF:000001">
    <property type="entry name" value="Diguanylate cyclase domain protein"/>
    <property type="match status" value="1"/>
</dbReference>
<dbReference type="InterPro" id="IPR043128">
    <property type="entry name" value="Rev_trsase/Diguanyl_cyclase"/>
</dbReference>
<dbReference type="SMART" id="SM00091">
    <property type="entry name" value="PAS"/>
    <property type="match status" value="3"/>
</dbReference>
<dbReference type="Proteomes" id="UP000004200">
    <property type="component" value="Unassembled WGS sequence"/>
</dbReference>
<dbReference type="eggNOG" id="COG3706">
    <property type="taxonomic scope" value="Bacteria"/>
</dbReference>
<dbReference type="eggNOG" id="COG3852">
    <property type="taxonomic scope" value="Bacteria"/>
</dbReference>
<dbReference type="Pfam" id="PF00990">
    <property type="entry name" value="GGDEF"/>
    <property type="match status" value="1"/>
</dbReference>
<evidence type="ECO:0000313" key="6">
    <source>
        <dbReference type="Proteomes" id="UP000004200"/>
    </source>
</evidence>
<dbReference type="Pfam" id="PF13188">
    <property type="entry name" value="PAS_8"/>
    <property type="match status" value="1"/>
</dbReference>
<feature type="domain" description="GGDEF" evidence="4">
    <location>
        <begin position="538"/>
        <end position="667"/>
    </location>
</feature>
<dbReference type="SMART" id="SM00267">
    <property type="entry name" value="GGDEF"/>
    <property type="match status" value="1"/>
</dbReference>
<reference evidence="5 6" key="1">
    <citation type="submission" date="2011-06" db="EMBL/GenBank/DDBJ databases">
        <title>The draft genome of Thiorhodococcus drewsii AZ1.</title>
        <authorList>
            <consortium name="US DOE Joint Genome Institute (JGI-PGF)"/>
            <person name="Lucas S."/>
            <person name="Han J."/>
            <person name="Lapidus A."/>
            <person name="Cheng J.-F."/>
            <person name="Goodwin L."/>
            <person name="Pitluck S."/>
            <person name="Peters L."/>
            <person name="Land M.L."/>
            <person name="Hauser L."/>
            <person name="Vogl K."/>
            <person name="Liu Z."/>
            <person name="Imhoff J."/>
            <person name="Thiel V."/>
            <person name="Frigaard N.-U."/>
            <person name="Bryant D.A."/>
            <person name="Woyke T.J."/>
        </authorList>
    </citation>
    <scope>NUCLEOTIDE SEQUENCE [LARGE SCALE GENOMIC DNA]</scope>
    <source>
        <strain evidence="5 6">AZ1</strain>
    </source>
</reference>
<dbReference type="EMBL" id="AFWT01000011">
    <property type="protein sequence ID" value="EGV31698.1"/>
    <property type="molecule type" value="Genomic_DNA"/>
</dbReference>
<sequence>MLDALQILTRLQTPVWIIDPATDALLWANPSAREYWDGPTHGQLERRVDEHQDASRSDICAAQADRMSTVSEIWHIRSPEAETVMTCHCFETRLADGRIGWLAEGHPAPALHHQQSTRIQTHPHPNAETARASGPDQNGERTLYESLFRANTAPMLLIDPEREGAIVDANPTAVAFYGYPYDKLCSLHVWEINSLGRSALPITQRIASWKGGHKPLHFKHRLADGSLRDVQTYAGPVEVGDRRLLLSIIHDITAQKETEHFNRLLLDSIHDGVFGIDLDGRFTFVNPAALRLLGYRHESELLNAHLRTIFPDASESKTYAIQGVGTNRQALKNHEEWLIRGDGVQIPTLLYAAPIVRARTCVGVVVSFSDLTEQKAREAQVIDLANSFPGVVFQMQVDANGQIDMLFVSAGLGKLLGLPEEPDLPDPIPLLATTHPDDQGLLSRSIQRAVRSHDPWQCEWRVKTPKGVKWLLGRSRPRQHTNAFTLFNGVLIDITDRKILEAELQHAAHHDPLTDIWNRRYCEQMLKMAHDLAKRHGTPYSLIMLDIDRFKSINDTFGHDVGDLALTRLTQTLSERLRKTDKLARWGGEEFMILLPNTRLRAAATVAETLRACVASLRIPPLEQFTVSLGVAEAELEEPIQSLLKRVDDALLDAKEQGRNRVQIAEHDSQAGPNSR</sequence>
<evidence type="ECO:0000259" key="4">
    <source>
        <dbReference type="PROSITE" id="PS50887"/>
    </source>
</evidence>
<dbReference type="InterPro" id="IPR029787">
    <property type="entry name" value="Nucleotide_cyclase"/>
</dbReference>
<evidence type="ECO:0000313" key="5">
    <source>
        <dbReference type="EMBL" id="EGV31698.1"/>
    </source>
</evidence>
<protein>
    <submittedName>
        <fullName evidence="5">Diguanylate cyclase with PAS/PAC sensor</fullName>
    </submittedName>
</protein>
<dbReference type="STRING" id="765913.ThidrDRAFT_1899"/>
<name>G2E0S6_9GAMM</name>
<dbReference type="GO" id="GO:0003824">
    <property type="term" value="F:catalytic activity"/>
    <property type="evidence" value="ECO:0007669"/>
    <property type="project" value="UniProtKB-ARBA"/>
</dbReference>
<evidence type="ECO:0000256" key="1">
    <source>
        <dbReference type="ARBA" id="ARBA00001946"/>
    </source>
</evidence>
<dbReference type="InterPro" id="IPR035965">
    <property type="entry name" value="PAS-like_dom_sf"/>
</dbReference>
<dbReference type="PROSITE" id="PS50887">
    <property type="entry name" value="GGDEF"/>
    <property type="match status" value="1"/>
</dbReference>
<accession>G2E0S6</accession>
<evidence type="ECO:0000256" key="2">
    <source>
        <dbReference type="SAM" id="MobiDB-lite"/>
    </source>
</evidence>
<dbReference type="SUPFAM" id="SSF55785">
    <property type="entry name" value="PYP-like sensor domain (PAS domain)"/>
    <property type="match status" value="3"/>
</dbReference>
<dbReference type="InterPro" id="IPR000160">
    <property type="entry name" value="GGDEF_dom"/>
</dbReference>
<dbReference type="CDD" id="cd01949">
    <property type="entry name" value="GGDEF"/>
    <property type="match status" value="1"/>
</dbReference>
<gene>
    <name evidence="5" type="ORF">ThidrDRAFT_1899</name>
</gene>
<dbReference type="PANTHER" id="PTHR44757:SF2">
    <property type="entry name" value="BIOFILM ARCHITECTURE MAINTENANCE PROTEIN MBAA"/>
    <property type="match status" value="1"/>
</dbReference>
<dbReference type="PROSITE" id="PS50112">
    <property type="entry name" value="PAS"/>
    <property type="match status" value="2"/>
</dbReference>
<dbReference type="CDD" id="cd00130">
    <property type="entry name" value="PAS"/>
    <property type="match status" value="3"/>
</dbReference>
<dbReference type="InterPro" id="IPR052155">
    <property type="entry name" value="Biofilm_reg_signaling"/>
</dbReference>
<dbReference type="InterPro" id="IPR000014">
    <property type="entry name" value="PAS"/>
</dbReference>
<proteinExistence type="predicted"/>
<organism evidence="5 6">
    <name type="scientific">Thiorhodococcus drewsii AZ1</name>
    <dbReference type="NCBI Taxonomy" id="765913"/>
    <lineage>
        <taxon>Bacteria</taxon>
        <taxon>Pseudomonadati</taxon>
        <taxon>Pseudomonadota</taxon>
        <taxon>Gammaproteobacteria</taxon>
        <taxon>Chromatiales</taxon>
        <taxon>Chromatiaceae</taxon>
        <taxon>Thiorhodococcus</taxon>
    </lineage>
</organism>
<dbReference type="Pfam" id="PF13426">
    <property type="entry name" value="PAS_9"/>
    <property type="match status" value="1"/>
</dbReference>
<dbReference type="Gene3D" id="3.30.450.20">
    <property type="entry name" value="PAS domain"/>
    <property type="match status" value="3"/>
</dbReference>
<keyword evidence="6" id="KW-1185">Reference proteome</keyword>
<dbReference type="Gene3D" id="3.30.70.270">
    <property type="match status" value="1"/>
</dbReference>
<dbReference type="InterPro" id="IPR013655">
    <property type="entry name" value="PAS_fold_3"/>
</dbReference>
<evidence type="ECO:0000259" key="3">
    <source>
        <dbReference type="PROSITE" id="PS50112"/>
    </source>
</evidence>
<dbReference type="Pfam" id="PF08447">
    <property type="entry name" value="PAS_3"/>
    <property type="match status" value="1"/>
</dbReference>
<dbReference type="NCBIfam" id="TIGR00229">
    <property type="entry name" value="sensory_box"/>
    <property type="match status" value="2"/>
</dbReference>
<dbReference type="SUPFAM" id="SSF55073">
    <property type="entry name" value="Nucleotide cyclase"/>
    <property type="match status" value="1"/>
</dbReference>
<feature type="domain" description="PAS" evidence="3">
    <location>
        <begin position="397"/>
        <end position="453"/>
    </location>
</feature>
<dbReference type="AlphaFoldDB" id="G2E0S6"/>
<feature type="domain" description="PAS" evidence="3">
    <location>
        <begin position="258"/>
        <end position="299"/>
    </location>
</feature>
<dbReference type="NCBIfam" id="TIGR00254">
    <property type="entry name" value="GGDEF"/>
    <property type="match status" value="1"/>
</dbReference>
<comment type="cofactor">
    <cofactor evidence="1">
        <name>Mg(2+)</name>
        <dbReference type="ChEBI" id="CHEBI:18420"/>
    </cofactor>
</comment>
<comment type="caution">
    <text evidence="5">The sequence shown here is derived from an EMBL/GenBank/DDBJ whole genome shotgun (WGS) entry which is preliminary data.</text>
</comment>
<dbReference type="PANTHER" id="PTHR44757">
    <property type="entry name" value="DIGUANYLATE CYCLASE DGCP"/>
    <property type="match status" value="1"/>
</dbReference>
<dbReference type="SMART" id="SM00086">
    <property type="entry name" value="PAC"/>
    <property type="match status" value="3"/>
</dbReference>